<dbReference type="GO" id="GO:0005737">
    <property type="term" value="C:cytoplasm"/>
    <property type="evidence" value="ECO:0007669"/>
    <property type="project" value="UniProtKB-SubCell"/>
</dbReference>
<evidence type="ECO:0000256" key="2">
    <source>
        <dbReference type="ARBA" id="ARBA00023186"/>
    </source>
</evidence>
<comment type="similarity">
    <text evidence="1 3">Belongs to the UreD family.</text>
</comment>
<dbReference type="RefSeq" id="WP_078673329.1">
    <property type="nucleotide sequence ID" value="NZ_FUWZ01000010.1"/>
</dbReference>
<reference evidence="6" key="1">
    <citation type="submission" date="2017-02" db="EMBL/GenBank/DDBJ databases">
        <authorList>
            <person name="Varghese N."/>
            <person name="Submissions S."/>
        </authorList>
    </citation>
    <scope>NUCLEOTIDE SEQUENCE [LARGE SCALE GENOMIC DNA]</scope>
    <source>
        <strain evidence="6">DSM 22224</strain>
    </source>
</reference>
<evidence type="ECO:0000256" key="1">
    <source>
        <dbReference type="ARBA" id="ARBA00007177"/>
    </source>
</evidence>
<name>A0A1T4U6C2_9BACT</name>
<dbReference type="InterPro" id="IPR002669">
    <property type="entry name" value="UreD"/>
</dbReference>
<dbReference type="Pfam" id="PF01774">
    <property type="entry name" value="UreD"/>
    <property type="match status" value="1"/>
</dbReference>
<keyword evidence="2 3" id="KW-0143">Chaperone</keyword>
<dbReference type="OrthoDB" id="9807968at2"/>
<evidence type="ECO:0000256" key="3">
    <source>
        <dbReference type="HAMAP-Rule" id="MF_01384"/>
    </source>
</evidence>
<sequence length="317" mass="35840">MINRDNSLTSRVDISCKREGPKTLLVNSYFDIPYKVVHYGSKLLQDHLEVMMMCYSPGVMDGDTLQISVHCPEKSEMKLFTQSFNKLHPMKKGASQTMHVKVDDHALMQYLPQPTIPFKNSIFDMDNLIEVAESGHLVWGDIISGGRIHSGERFEFSKLHNRTKVYRGGKLIFFDNQLMEPRKQPLERMLFFEGHTHQGTLLIVSDYANAFKEELDEVLTEQFTDMSYGFTQCGKNALLIRALGESGDAMHEWLSNIGDMCWSFIRHHMAEAEAVAPEAPISRKKPAAKKPAAKKAPAQKKATAAKKRPAPKAVIKT</sequence>
<proteinExistence type="inferred from homology"/>
<evidence type="ECO:0000256" key="4">
    <source>
        <dbReference type="SAM" id="MobiDB-lite"/>
    </source>
</evidence>
<feature type="region of interest" description="Disordered" evidence="4">
    <location>
        <begin position="275"/>
        <end position="317"/>
    </location>
</feature>
<protein>
    <recommendedName>
        <fullName evidence="3">Urease accessory protein UreD</fullName>
    </recommendedName>
</protein>
<keyword evidence="6" id="KW-1185">Reference proteome</keyword>
<feature type="compositionally biased region" description="Basic residues" evidence="4">
    <location>
        <begin position="282"/>
        <end position="293"/>
    </location>
</feature>
<dbReference type="Proteomes" id="UP000190367">
    <property type="component" value="Unassembled WGS sequence"/>
</dbReference>
<accession>A0A1T4U6C2</accession>
<comment type="subunit">
    <text evidence="3">UreD, UreF and UreG form a complex that acts as a GTP-hydrolysis-dependent molecular chaperone, activating the urease apoprotein by helping to assemble the nickel containing metallocenter of UreC. The UreE protein probably delivers the nickel.</text>
</comment>
<evidence type="ECO:0000313" key="6">
    <source>
        <dbReference type="Proteomes" id="UP000190367"/>
    </source>
</evidence>
<dbReference type="GO" id="GO:0016151">
    <property type="term" value="F:nickel cation binding"/>
    <property type="evidence" value="ECO:0007669"/>
    <property type="project" value="UniProtKB-UniRule"/>
</dbReference>
<dbReference type="PANTHER" id="PTHR33643:SF1">
    <property type="entry name" value="UREASE ACCESSORY PROTEIN D"/>
    <property type="match status" value="1"/>
</dbReference>
<keyword evidence="3" id="KW-0963">Cytoplasm</keyword>
<dbReference type="HAMAP" id="MF_01384">
    <property type="entry name" value="UreD"/>
    <property type="match status" value="1"/>
</dbReference>
<dbReference type="STRING" id="634771.SAMN04488128_11024"/>
<comment type="function">
    <text evidence="3">Required for maturation of urease via the functional incorporation of the urease nickel metallocenter.</text>
</comment>
<dbReference type="EMBL" id="FUWZ01000010">
    <property type="protein sequence ID" value="SKA48149.1"/>
    <property type="molecule type" value="Genomic_DNA"/>
</dbReference>
<evidence type="ECO:0000313" key="5">
    <source>
        <dbReference type="EMBL" id="SKA48149.1"/>
    </source>
</evidence>
<dbReference type="AlphaFoldDB" id="A0A1T4U6C2"/>
<dbReference type="PANTHER" id="PTHR33643">
    <property type="entry name" value="UREASE ACCESSORY PROTEIN D"/>
    <property type="match status" value="1"/>
</dbReference>
<comment type="subcellular location">
    <subcellularLocation>
        <location evidence="3">Cytoplasm</location>
    </subcellularLocation>
</comment>
<organism evidence="5 6">
    <name type="scientific">Chitinophaga eiseniae</name>
    <dbReference type="NCBI Taxonomy" id="634771"/>
    <lineage>
        <taxon>Bacteria</taxon>
        <taxon>Pseudomonadati</taxon>
        <taxon>Bacteroidota</taxon>
        <taxon>Chitinophagia</taxon>
        <taxon>Chitinophagales</taxon>
        <taxon>Chitinophagaceae</taxon>
        <taxon>Chitinophaga</taxon>
    </lineage>
</organism>
<gene>
    <name evidence="3" type="primary">ureD</name>
    <name evidence="5" type="ORF">SAMN04488128_11024</name>
</gene>
<keyword evidence="3" id="KW-0996">Nickel insertion</keyword>